<protein>
    <submittedName>
        <fullName evidence="2">(northern house mosquito) hypothetical protein</fullName>
    </submittedName>
</protein>
<name>A0A8D8FDG2_CULPI</name>
<dbReference type="EMBL" id="HBUE01244373">
    <property type="protein sequence ID" value="CAG6551261.1"/>
    <property type="molecule type" value="Transcribed_RNA"/>
</dbReference>
<organism evidence="2">
    <name type="scientific">Culex pipiens</name>
    <name type="common">House mosquito</name>
    <dbReference type="NCBI Taxonomy" id="7175"/>
    <lineage>
        <taxon>Eukaryota</taxon>
        <taxon>Metazoa</taxon>
        <taxon>Ecdysozoa</taxon>
        <taxon>Arthropoda</taxon>
        <taxon>Hexapoda</taxon>
        <taxon>Insecta</taxon>
        <taxon>Pterygota</taxon>
        <taxon>Neoptera</taxon>
        <taxon>Endopterygota</taxon>
        <taxon>Diptera</taxon>
        <taxon>Nematocera</taxon>
        <taxon>Culicoidea</taxon>
        <taxon>Culicidae</taxon>
        <taxon>Culicinae</taxon>
        <taxon>Culicini</taxon>
        <taxon>Culex</taxon>
        <taxon>Culex</taxon>
    </lineage>
</organism>
<dbReference type="EMBL" id="HBUE01351475">
    <property type="protein sequence ID" value="CAG6603555.1"/>
    <property type="molecule type" value="Transcribed_RNA"/>
</dbReference>
<feature type="region of interest" description="Disordered" evidence="1">
    <location>
        <begin position="87"/>
        <end position="117"/>
    </location>
</feature>
<evidence type="ECO:0000313" key="2">
    <source>
        <dbReference type="EMBL" id="CAG6467426.1"/>
    </source>
</evidence>
<feature type="region of interest" description="Disordered" evidence="1">
    <location>
        <begin position="28"/>
        <end position="47"/>
    </location>
</feature>
<proteinExistence type="predicted"/>
<reference evidence="2" key="1">
    <citation type="submission" date="2021-05" db="EMBL/GenBank/DDBJ databases">
        <authorList>
            <person name="Alioto T."/>
            <person name="Alioto T."/>
            <person name="Gomez Garrido J."/>
        </authorList>
    </citation>
    <scope>NUCLEOTIDE SEQUENCE</scope>
</reference>
<evidence type="ECO:0000256" key="1">
    <source>
        <dbReference type="SAM" id="MobiDB-lite"/>
    </source>
</evidence>
<dbReference type="AlphaFoldDB" id="A0A8D8FDG2"/>
<dbReference type="EMBL" id="HBUE01058449">
    <property type="protein sequence ID" value="CAG6467426.1"/>
    <property type="molecule type" value="Transcribed_RNA"/>
</dbReference>
<feature type="compositionally biased region" description="Basic residues" evidence="1">
    <location>
        <begin position="35"/>
        <end position="47"/>
    </location>
</feature>
<accession>A0A8D8FDG2</accession>
<sequence length="117" mass="13153">MTTIAAITTKTNMMRTTKMAIFGTSTRTTISSRTLPRKSHARQVRSRCSPRFRTLNCPLASWFPSSGSRTSTTIRWSPKRFVFHPPLPPTNDSCPPWKRSTHLQVTSDRAMAKAGKS</sequence>